<organism evidence="1 2">
    <name type="scientific">Pluteus cervinus</name>
    <dbReference type="NCBI Taxonomy" id="181527"/>
    <lineage>
        <taxon>Eukaryota</taxon>
        <taxon>Fungi</taxon>
        <taxon>Dikarya</taxon>
        <taxon>Basidiomycota</taxon>
        <taxon>Agaricomycotina</taxon>
        <taxon>Agaricomycetes</taxon>
        <taxon>Agaricomycetidae</taxon>
        <taxon>Agaricales</taxon>
        <taxon>Pluteineae</taxon>
        <taxon>Pluteaceae</taxon>
        <taxon>Pluteus</taxon>
    </lineage>
</organism>
<keyword evidence="2" id="KW-1185">Reference proteome</keyword>
<evidence type="ECO:0000313" key="1">
    <source>
        <dbReference type="EMBL" id="TFK63311.1"/>
    </source>
</evidence>
<feature type="non-terminal residue" evidence="1">
    <location>
        <position position="57"/>
    </location>
</feature>
<feature type="non-terminal residue" evidence="1">
    <location>
        <position position="1"/>
    </location>
</feature>
<protein>
    <submittedName>
        <fullName evidence="1">Uncharacterized protein</fullName>
    </submittedName>
</protein>
<dbReference type="EMBL" id="ML208529">
    <property type="protein sequence ID" value="TFK63311.1"/>
    <property type="molecule type" value="Genomic_DNA"/>
</dbReference>
<reference evidence="1 2" key="1">
    <citation type="journal article" date="2019" name="Nat. Ecol. Evol.">
        <title>Megaphylogeny resolves global patterns of mushroom evolution.</title>
        <authorList>
            <person name="Varga T."/>
            <person name="Krizsan K."/>
            <person name="Foldi C."/>
            <person name="Dima B."/>
            <person name="Sanchez-Garcia M."/>
            <person name="Sanchez-Ramirez S."/>
            <person name="Szollosi G.J."/>
            <person name="Szarkandi J.G."/>
            <person name="Papp V."/>
            <person name="Albert L."/>
            <person name="Andreopoulos W."/>
            <person name="Angelini C."/>
            <person name="Antonin V."/>
            <person name="Barry K.W."/>
            <person name="Bougher N.L."/>
            <person name="Buchanan P."/>
            <person name="Buyck B."/>
            <person name="Bense V."/>
            <person name="Catcheside P."/>
            <person name="Chovatia M."/>
            <person name="Cooper J."/>
            <person name="Damon W."/>
            <person name="Desjardin D."/>
            <person name="Finy P."/>
            <person name="Geml J."/>
            <person name="Haridas S."/>
            <person name="Hughes K."/>
            <person name="Justo A."/>
            <person name="Karasinski D."/>
            <person name="Kautmanova I."/>
            <person name="Kiss B."/>
            <person name="Kocsube S."/>
            <person name="Kotiranta H."/>
            <person name="LaButti K.M."/>
            <person name="Lechner B.E."/>
            <person name="Liimatainen K."/>
            <person name="Lipzen A."/>
            <person name="Lukacs Z."/>
            <person name="Mihaltcheva S."/>
            <person name="Morgado L.N."/>
            <person name="Niskanen T."/>
            <person name="Noordeloos M.E."/>
            <person name="Ohm R.A."/>
            <person name="Ortiz-Santana B."/>
            <person name="Ovrebo C."/>
            <person name="Racz N."/>
            <person name="Riley R."/>
            <person name="Savchenko A."/>
            <person name="Shiryaev A."/>
            <person name="Soop K."/>
            <person name="Spirin V."/>
            <person name="Szebenyi C."/>
            <person name="Tomsovsky M."/>
            <person name="Tulloss R.E."/>
            <person name="Uehling J."/>
            <person name="Grigoriev I.V."/>
            <person name="Vagvolgyi C."/>
            <person name="Papp T."/>
            <person name="Martin F.M."/>
            <person name="Miettinen O."/>
            <person name="Hibbett D.S."/>
            <person name="Nagy L.G."/>
        </authorList>
    </citation>
    <scope>NUCLEOTIDE SEQUENCE [LARGE SCALE GENOMIC DNA]</scope>
    <source>
        <strain evidence="1 2">NL-1719</strain>
    </source>
</reference>
<gene>
    <name evidence="1" type="ORF">BDN72DRAFT_738844</name>
</gene>
<accession>A0ACD3ACS0</accession>
<dbReference type="Proteomes" id="UP000308600">
    <property type="component" value="Unassembled WGS sequence"/>
</dbReference>
<name>A0ACD3ACS0_9AGAR</name>
<sequence length="57" mass="6254">KTKKKAKHARPIRDLHSADESGGQSAVRGVNKHEKERGARPGPANHSLQPFHEPVPI</sequence>
<proteinExistence type="predicted"/>
<evidence type="ECO:0000313" key="2">
    <source>
        <dbReference type="Proteomes" id="UP000308600"/>
    </source>
</evidence>